<dbReference type="PANTHER" id="PTHR42776:SF13">
    <property type="entry name" value="DIPEPTIDYL-PEPTIDASE 5"/>
    <property type="match status" value="1"/>
</dbReference>
<dbReference type="Proteomes" id="UP000613266">
    <property type="component" value="Unassembled WGS sequence"/>
</dbReference>
<evidence type="ECO:0000259" key="6">
    <source>
        <dbReference type="Pfam" id="PF00326"/>
    </source>
</evidence>
<gene>
    <name evidence="7" type="ORF">I7X39_00725</name>
</gene>
<dbReference type="GO" id="GO:0006508">
    <property type="term" value="P:proteolysis"/>
    <property type="evidence" value="ECO:0007669"/>
    <property type="project" value="UniProtKB-KW"/>
</dbReference>
<keyword evidence="5" id="KW-0720">Serine protease</keyword>
<organism evidence="7 8">
    <name type="scientific">Inhella proteolytica</name>
    <dbReference type="NCBI Taxonomy" id="2795029"/>
    <lineage>
        <taxon>Bacteria</taxon>
        <taxon>Pseudomonadati</taxon>
        <taxon>Pseudomonadota</taxon>
        <taxon>Betaproteobacteria</taxon>
        <taxon>Burkholderiales</taxon>
        <taxon>Sphaerotilaceae</taxon>
        <taxon>Inhella</taxon>
    </lineage>
</organism>
<comment type="caution">
    <text evidence="7">The sequence shown here is derived from an EMBL/GenBank/DDBJ whole genome shotgun (WGS) entry which is preliminary data.</text>
</comment>
<dbReference type="Gene3D" id="3.40.50.1820">
    <property type="entry name" value="alpha/beta hydrolase"/>
    <property type="match status" value="1"/>
</dbReference>
<dbReference type="PANTHER" id="PTHR42776">
    <property type="entry name" value="SERINE PEPTIDASE S9 FAMILY MEMBER"/>
    <property type="match status" value="1"/>
</dbReference>
<dbReference type="EMBL" id="JAEDAK010000001">
    <property type="protein sequence ID" value="MBH9575417.1"/>
    <property type="molecule type" value="Genomic_DNA"/>
</dbReference>
<comment type="similarity">
    <text evidence="1">Belongs to the peptidase S9C family.</text>
</comment>
<dbReference type="Pfam" id="PF00326">
    <property type="entry name" value="Peptidase_S9"/>
    <property type="match status" value="1"/>
</dbReference>
<reference evidence="7" key="1">
    <citation type="submission" date="2020-12" db="EMBL/GenBank/DDBJ databases">
        <title>The genome sequence of Inhella sp. 1Y17.</title>
        <authorList>
            <person name="Liu Y."/>
        </authorList>
    </citation>
    <scope>NUCLEOTIDE SEQUENCE</scope>
    <source>
        <strain evidence="7">1Y17</strain>
    </source>
</reference>
<protein>
    <submittedName>
        <fullName evidence="7">S9 family peptidase</fullName>
    </submittedName>
</protein>
<keyword evidence="2" id="KW-0645">Protease</keyword>
<sequence>MPRTLKPFDVDALWALARIGEPSLSPDGAQAVASVTRHDMEQNQARSSLYLFSTLGGEPRRLTEAGDKDGQPRWSPDGRWIAFTAKREQGGVKDEEPQLYLIAPDGGEAQRLGSVPTGVEAFRWAPDSRSIIFISWVWPELKGMEAQAKALKDFKARKESAYVTDEALYRHWDHHIPMGRQPQLHAIELKTGKVRNLMQGSGVSLDWREPGVNSFAVSPDGRRIAFAFDPAAEKRPDNCFALAELEIKTGAVRVLLQEAEWSFDAPAYSHGGQHLAFVAAQQGKRHTAPAQLAVLDTQGQWAVLSADFDREVEAPLRWRADDLAIRFAAEDQGRRHLCEFDLQTRAEPALLFEGGHLAAFDAQADAVVVLHDAVQFPPRLSVLGADGPVRIEQLNDAQLAQHAFGAHEEVWLQGAQGDAVQMWLVYPPGFDRKKKWPAMHVIHGGPHTAFGDSWHWRWNHQVFANQGQVVACVNYHGSSSFGFAFKDSITHRWGELELQDVEAGTDWLLQQRWVDKKRITATGGSYGGYMVAWMNGHTGQGVAPGRYRAYVCHAGCYDWQAMFATDGYTWFPRELGAAYWDDPAKVAAQSPHAFAQHCQTPTLVIHGQLDYRVPDAQGLAYYNTLKARGVPARLVWFPDENHWILKPRNSKLWYQEFFAWIERHTK</sequence>
<evidence type="ECO:0000256" key="4">
    <source>
        <dbReference type="ARBA" id="ARBA00022801"/>
    </source>
</evidence>
<dbReference type="Pfam" id="PF07676">
    <property type="entry name" value="PD40"/>
    <property type="match status" value="2"/>
</dbReference>
<evidence type="ECO:0000256" key="2">
    <source>
        <dbReference type="ARBA" id="ARBA00022670"/>
    </source>
</evidence>
<dbReference type="InterPro" id="IPR001375">
    <property type="entry name" value="Peptidase_S9_cat"/>
</dbReference>
<dbReference type="SUPFAM" id="SSF53474">
    <property type="entry name" value="alpha/beta-Hydrolases"/>
    <property type="match status" value="1"/>
</dbReference>
<dbReference type="InterPro" id="IPR029058">
    <property type="entry name" value="AB_hydrolase_fold"/>
</dbReference>
<proteinExistence type="inferred from homology"/>
<keyword evidence="8" id="KW-1185">Reference proteome</keyword>
<dbReference type="InterPro" id="IPR011659">
    <property type="entry name" value="WD40"/>
</dbReference>
<name>A0A931NCC4_9BURK</name>
<dbReference type="Gene3D" id="2.120.10.30">
    <property type="entry name" value="TolB, C-terminal domain"/>
    <property type="match status" value="2"/>
</dbReference>
<dbReference type="AlphaFoldDB" id="A0A931NCC4"/>
<dbReference type="InterPro" id="IPR011042">
    <property type="entry name" value="6-blade_b-propeller_TolB-like"/>
</dbReference>
<keyword evidence="4" id="KW-0378">Hydrolase</keyword>
<accession>A0A931NCC4</accession>
<evidence type="ECO:0000256" key="3">
    <source>
        <dbReference type="ARBA" id="ARBA00022729"/>
    </source>
</evidence>
<evidence type="ECO:0000313" key="7">
    <source>
        <dbReference type="EMBL" id="MBH9575417.1"/>
    </source>
</evidence>
<feature type="domain" description="Peptidase S9 prolyl oligopeptidase catalytic" evidence="6">
    <location>
        <begin position="454"/>
        <end position="665"/>
    </location>
</feature>
<evidence type="ECO:0000313" key="8">
    <source>
        <dbReference type="Proteomes" id="UP000613266"/>
    </source>
</evidence>
<dbReference type="RefSeq" id="WP_198109037.1">
    <property type="nucleotide sequence ID" value="NZ_JAEDAK010000001.1"/>
</dbReference>
<evidence type="ECO:0000256" key="5">
    <source>
        <dbReference type="ARBA" id="ARBA00022825"/>
    </source>
</evidence>
<evidence type="ECO:0000256" key="1">
    <source>
        <dbReference type="ARBA" id="ARBA00010040"/>
    </source>
</evidence>
<dbReference type="FunFam" id="3.40.50.1820:FF:000028">
    <property type="entry name" value="S9 family peptidase"/>
    <property type="match status" value="1"/>
</dbReference>
<dbReference type="GO" id="GO:0004252">
    <property type="term" value="F:serine-type endopeptidase activity"/>
    <property type="evidence" value="ECO:0007669"/>
    <property type="project" value="TreeGrafter"/>
</dbReference>
<dbReference type="SUPFAM" id="SSF82171">
    <property type="entry name" value="DPP6 N-terminal domain-like"/>
    <property type="match status" value="1"/>
</dbReference>
<keyword evidence="3" id="KW-0732">Signal</keyword>